<keyword evidence="8 10" id="KW-0233">DNA recombination</keyword>
<keyword evidence="9 10" id="KW-0131">Cell cycle</keyword>
<evidence type="ECO:0000313" key="13">
    <source>
        <dbReference type="EMBL" id="OEG71826.1"/>
    </source>
</evidence>
<keyword evidence="6 10" id="KW-0229">DNA integration</keyword>
<comment type="similarity">
    <text evidence="2">Belongs to the 'phage' integrase family. XerD subfamily.</text>
</comment>
<evidence type="ECO:0000259" key="11">
    <source>
        <dbReference type="PROSITE" id="PS51898"/>
    </source>
</evidence>
<dbReference type="InterPro" id="IPR010998">
    <property type="entry name" value="Integrase_recombinase_N"/>
</dbReference>
<protein>
    <recommendedName>
        <fullName evidence="10">Tyrosine recombinase XerC</fullName>
    </recommendedName>
</protein>
<dbReference type="NCBIfam" id="TIGR02225">
    <property type="entry name" value="recomb_XerD"/>
    <property type="match status" value="1"/>
</dbReference>
<reference evidence="13 14" key="1">
    <citation type="submission" date="2015-11" db="EMBL/GenBank/DDBJ databases">
        <title>Evidence for parallel genomic evolution in an endosymbiosis of termite gut flagellates.</title>
        <authorList>
            <person name="Zheng H."/>
        </authorList>
    </citation>
    <scope>NUCLEOTIDE SEQUENCE [LARGE SCALE GENOMIC DNA]</scope>
    <source>
        <strain evidence="13 14">CET450</strain>
    </source>
</reference>
<dbReference type="Proteomes" id="UP000095237">
    <property type="component" value="Unassembled WGS sequence"/>
</dbReference>
<dbReference type="InterPro" id="IPR011932">
    <property type="entry name" value="Recomb_XerD"/>
</dbReference>
<dbReference type="Pfam" id="PF00589">
    <property type="entry name" value="Phage_integrase"/>
    <property type="match status" value="1"/>
</dbReference>
<dbReference type="CDD" id="cd00798">
    <property type="entry name" value="INT_XerDC_C"/>
    <property type="match status" value="1"/>
</dbReference>
<dbReference type="SUPFAM" id="SSF56349">
    <property type="entry name" value="DNA breaking-rejoining enzymes"/>
    <property type="match status" value="1"/>
</dbReference>
<feature type="active site" evidence="10">
    <location>
        <position position="148"/>
    </location>
</feature>
<feature type="domain" description="Core-binding (CB)" evidence="12">
    <location>
        <begin position="2"/>
        <end position="87"/>
    </location>
</feature>
<evidence type="ECO:0000256" key="7">
    <source>
        <dbReference type="ARBA" id="ARBA00023125"/>
    </source>
</evidence>
<dbReference type="PANTHER" id="PTHR30349">
    <property type="entry name" value="PHAGE INTEGRASE-RELATED"/>
    <property type="match status" value="1"/>
</dbReference>
<comment type="similarity">
    <text evidence="10">Belongs to the 'phage' integrase family. XerC subfamily.</text>
</comment>
<dbReference type="GO" id="GO:0005737">
    <property type="term" value="C:cytoplasm"/>
    <property type="evidence" value="ECO:0007669"/>
    <property type="project" value="UniProtKB-SubCell"/>
</dbReference>
<dbReference type="HAMAP" id="MF_01808">
    <property type="entry name" value="Recomb_XerC_XerD"/>
    <property type="match status" value="1"/>
</dbReference>
<keyword evidence="14" id="KW-1185">Reference proteome</keyword>
<evidence type="ECO:0000256" key="6">
    <source>
        <dbReference type="ARBA" id="ARBA00022908"/>
    </source>
</evidence>
<dbReference type="InterPro" id="IPR044068">
    <property type="entry name" value="CB"/>
</dbReference>
<dbReference type="GO" id="GO:0009037">
    <property type="term" value="F:tyrosine-based site-specific recombinase activity"/>
    <property type="evidence" value="ECO:0007669"/>
    <property type="project" value="UniProtKB-UniRule"/>
</dbReference>
<evidence type="ECO:0000256" key="4">
    <source>
        <dbReference type="ARBA" id="ARBA00022618"/>
    </source>
</evidence>
<dbReference type="InterPro" id="IPR004107">
    <property type="entry name" value="Integrase_SAM-like_N"/>
</dbReference>
<evidence type="ECO:0000256" key="2">
    <source>
        <dbReference type="ARBA" id="ARBA00010450"/>
    </source>
</evidence>
<keyword evidence="4 10" id="KW-0132">Cell division</keyword>
<evidence type="ECO:0000259" key="12">
    <source>
        <dbReference type="PROSITE" id="PS51900"/>
    </source>
</evidence>
<feature type="active site" evidence="10">
    <location>
        <position position="243"/>
    </location>
</feature>
<comment type="caution">
    <text evidence="13">The sequence shown here is derived from an EMBL/GenBank/DDBJ whole genome shotgun (WGS) entry which is preliminary data.</text>
</comment>
<dbReference type="GO" id="GO:0007059">
    <property type="term" value="P:chromosome segregation"/>
    <property type="evidence" value="ECO:0007669"/>
    <property type="project" value="UniProtKB-UniRule"/>
</dbReference>
<feature type="active site" evidence="10">
    <location>
        <position position="240"/>
    </location>
</feature>
<evidence type="ECO:0000256" key="3">
    <source>
        <dbReference type="ARBA" id="ARBA00022490"/>
    </source>
</evidence>
<feature type="domain" description="Tyr recombinase" evidence="11">
    <location>
        <begin position="108"/>
        <end position="288"/>
    </location>
</feature>
<dbReference type="NCBIfam" id="NF001399">
    <property type="entry name" value="PRK00283.1"/>
    <property type="match status" value="1"/>
</dbReference>
<dbReference type="PROSITE" id="PS51900">
    <property type="entry name" value="CB"/>
    <property type="match status" value="1"/>
</dbReference>
<keyword evidence="5 10" id="KW-0159">Chromosome partition</keyword>
<dbReference type="Pfam" id="PF02899">
    <property type="entry name" value="Phage_int_SAM_1"/>
    <property type="match status" value="1"/>
</dbReference>
<dbReference type="AlphaFoldDB" id="A0A1E5IMV8"/>
<dbReference type="GO" id="GO:0003677">
    <property type="term" value="F:DNA binding"/>
    <property type="evidence" value="ECO:0007669"/>
    <property type="project" value="UniProtKB-UniRule"/>
</dbReference>
<dbReference type="PANTHER" id="PTHR30349:SF81">
    <property type="entry name" value="TYROSINE RECOMBINASE XERC"/>
    <property type="match status" value="1"/>
</dbReference>
<name>A0A1E5IMV8_ENDTX</name>
<gene>
    <name evidence="10" type="primary">xerC</name>
    <name evidence="13" type="ORF">ATZ36_12520</name>
</gene>
<dbReference type="GO" id="GO:0006313">
    <property type="term" value="P:DNA transposition"/>
    <property type="evidence" value="ECO:0007669"/>
    <property type="project" value="UniProtKB-UniRule"/>
</dbReference>
<dbReference type="Gene3D" id="1.10.150.130">
    <property type="match status" value="1"/>
</dbReference>
<feature type="active site" evidence="10">
    <location>
        <position position="266"/>
    </location>
</feature>
<comment type="subunit">
    <text evidence="10">Forms a cyclic heterotetrameric complex composed of two molecules of XerC and two molecules of XerD.</text>
</comment>
<comment type="subcellular location">
    <subcellularLocation>
        <location evidence="1 10">Cytoplasm</location>
    </subcellularLocation>
</comment>
<evidence type="ECO:0000256" key="9">
    <source>
        <dbReference type="ARBA" id="ARBA00023306"/>
    </source>
</evidence>
<comment type="function">
    <text evidence="10">Site-specific tyrosine recombinase, which acts by catalyzing the cutting and rejoining of the recombining DNA molecules. The XerC-XerD complex is essential to convert dimers of the bacterial chromosome into monomers to permit their segregation at cell division. It also contributes to the segregational stability of plasmids.</text>
</comment>
<evidence type="ECO:0000256" key="8">
    <source>
        <dbReference type="ARBA" id="ARBA00023172"/>
    </source>
</evidence>
<dbReference type="EMBL" id="LNVX01000049">
    <property type="protein sequence ID" value="OEG71826.1"/>
    <property type="molecule type" value="Genomic_DNA"/>
</dbReference>
<evidence type="ECO:0000256" key="1">
    <source>
        <dbReference type="ARBA" id="ARBA00004496"/>
    </source>
</evidence>
<dbReference type="Gene3D" id="1.10.443.10">
    <property type="entry name" value="Intergrase catalytic core"/>
    <property type="match status" value="1"/>
</dbReference>
<dbReference type="InterPro" id="IPR011010">
    <property type="entry name" value="DNA_brk_join_enz"/>
</dbReference>
<dbReference type="InterPro" id="IPR050090">
    <property type="entry name" value="Tyrosine_recombinase_XerCD"/>
</dbReference>
<dbReference type="NCBIfam" id="NF040815">
    <property type="entry name" value="recomb_XerA_Arch"/>
    <property type="match status" value="1"/>
</dbReference>
<dbReference type="GO" id="GO:0051301">
    <property type="term" value="P:cell division"/>
    <property type="evidence" value="ECO:0007669"/>
    <property type="project" value="UniProtKB-KW"/>
</dbReference>
<dbReference type="InterPro" id="IPR013762">
    <property type="entry name" value="Integrase-like_cat_sf"/>
</dbReference>
<keyword evidence="3 10" id="KW-0963">Cytoplasm</keyword>
<organism evidence="13 14">
    <name type="scientific">Endomicrobium trichonymphae</name>
    <dbReference type="NCBI Taxonomy" id="1408204"/>
    <lineage>
        <taxon>Bacteria</taxon>
        <taxon>Pseudomonadati</taxon>
        <taxon>Elusimicrobiota</taxon>
        <taxon>Endomicrobiia</taxon>
        <taxon>Endomicrobiales</taxon>
        <taxon>Endomicrobiaceae</taxon>
        <taxon>Candidatus Endomicrobiellum</taxon>
    </lineage>
</organism>
<sequence length="294" mass="34074">MTDCEKALNDFISYIIVEKGLSKNTILAYKADVLKFINFAEKKLISLENFEHNDITDFLWELKTKALKPRSIFRVIESLRQFYKFLNLEDLSENNPTLYLAAPRIPENLPNILTFDEVNLLLDSVNGNDEMHIRNKAMLELLYATGLRVSELINLKFSDINLEDCFLRIIGKGSKERLVPFGNKAKFFIGIYLKKRKPCLSVDDHIFISRLGKKLSRIEFWRQLKNIAKNAGINKNITPHTLRHSFSSHLLKGGADIRFVQEMLGHASITTTQIYTHLDNDRIVQQHRKFHPRG</sequence>
<dbReference type="InterPro" id="IPR002104">
    <property type="entry name" value="Integrase_catalytic"/>
</dbReference>
<proteinExistence type="inferred from homology"/>
<evidence type="ECO:0000256" key="10">
    <source>
        <dbReference type="HAMAP-Rule" id="MF_01808"/>
    </source>
</evidence>
<accession>A0A1E5IMV8</accession>
<dbReference type="InterPro" id="IPR023009">
    <property type="entry name" value="Tyrosine_recombinase_XerC/XerD"/>
</dbReference>
<evidence type="ECO:0000256" key="5">
    <source>
        <dbReference type="ARBA" id="ARBA00022829"/>
    </source>
</evidence>
<dbReference type="PROSITE" id="PS51898">
    <property type="entry name" value="TYR_RECOMBINASE"/>
    <property type="match status" value="1"/>
</dbReference>
<feature type="active site" evidence="10">
    <location>
        <position position="172"/>
    </location>
</feature>
<evidence type="ECO:0000313" key="14">
    <source>
        <dbReference type="Proteomes" id="UP000095237"/>
    </source>
</evidence>
<keyword evidence="7 10" id="KW-0238">DNA-binding</keyword>
<feature type="active site" description="O-(3'-phospho-DNA)-tyrosine intermediate" evidence="10">
    <location>
        <position position="275"/>
    </location>
</feature>